<dbReference type="SUPFAM" id="SSF63418">
    <property type="entry name" value="MurE/MurF N-terminal domain"/>
    <property type="match status" value="1"/>
</dbReference>
<dbReference type="AlphaFoldDB" id="A0A7S8IDU7"/>
<keyword evidence="2 7" id="KW-0132">Cell division</keyword>
<dbReference type="SUPFAM" id="SSF53623">
    <property type="entry name" value="MurD-like peptide ligases, catalytic domain"/>
    <property type="match status" value="1"/>
</dbReference>
<keyword evidence="6 7" id="KW-0961">Cell wall biogenesis/degradation</keyword>
<evidence type="ECO:0000313" key="13">
    <source>
        <dbReference type="Proteomes" id="UP000594468"/>
    </source>
</evidence>
<feature type="binding site" evidence="7">
    <location>
        <begin position="159"/>
        <end position="160"/>
    </location>
    <ligand>
        <name>UDP-N-acetyl-alpha-D-muramoyl-L-alanyl-D-glutamate</name>
        <dbReference type="ChEBI" id="CHEBI:83900"/>
    </ligand>
</feature>
<dbReference type="GO" id="GO:0071555">
    <property type="term" value="P:cell wall organization"/>
    <property type="evidence" value="ECO:0007669"/>
    <property type="project" value="UniProtKB-KW"/>
</dbReference>
<proteinExistence type="inferred from homology"/>
<feature type="binding site" evidence="7">
    <location>
        <begin position="114"/>
        <end position="120"/>
    </location>
    <ligand>
        <name>ATP</name>
        <dbReference type="ChEBI" id="CHEBI:30616"/>
    </ligand>
</feature>
<dbReference type="EC" id="6.3.2.-" evidence="7"/>
<dbReference type="Pfam" id="PF08245">
    <property type="entry name" value="Mur_ligase_M"/>
    <property type="match status" value="1"/>
</dbReference>
<dbReference type="GO" id="GO:0016881">
    <property type="term" value="F:acid-amino acid ligase activity"/>
    <property type="evidence" value="ECO:0007669"/>
    <property type="project" value="UniProtKB-UniRule"/>
</dbReference>
<evidence type="ECO:0000259" key="11">
    <source>
        <dbReference type="Pfam" id="PF08245"/>
    </source>
</evidence>
<accession>A0A7S8IDU7</accession>
<name>A0A7S8IDU7_9CHLR</name>
<keyword evidence="5 7" id="KW-0131">Cell cycle</keyword>
<evidence type="ECO:0000256" key="8">
    <source>
        <dbReference type="RuleBase" id="RU004135"/>
    </source>
</evidence>
<keyword evidence="4 7" id="KW-0573">Peptidoglycan synthesis</keyword>
<comment type="subcellular location">
    <subcellularLocation>
        <location evidence="7 8">Cytoplasm</location>
    </subcellularLocation>
</comment>
<evidence type="ECO:0000256" key="5">
    <source>
        <dbReference type="ARBA" id="ARBA00023306"/>
    </source>
</evidence>
<dbReference type="Gene3D" id="3.40.1190.10">
    <property type="entry name" value="Mur-like, catalytic domain"/>
    <property type="match status" value="1"/>
</dbReference>
<evidence type="ECO:0000256" key="6">
    <source>
        <dbReference type="ARBA" id="ARBA00023316"/>
    </source>
</evidence>
<gene>
    <name evidence="7" type="primary">murE</name>
    <name evidence="12" type="ORF">G4Y79_19735</name>
</gene>
<dbReference type="InterPro" id="IPR004101">
    <property type="entry name" value="Mur_ligase_C"/>
</dbReference>
<dbReference type="InterPro" id="IPR036565">
    <property type="entry name" value="Mur-like_cat_sf"/>
</dbReference>
<feature type="domain" description="Mur ligase C-terminal" evidence="10">
    <location>
        <begin position="340"/>
        <end position="473"/>
    </location>
</feature>
<keyword evidence="7" id="KW-0963">Cytoplasm</keyword>
<dbReference type="Pfam" id="PF02875">
    <property type="entry name" value="Mur_ligase_C"/>
    <property type="match status" value="1"/>
</dbReference>
<dbReference type="NCBIfam" id="TIGR01085">
    <property type="entry name" value="murE"/>
    <property type="match status" value="1"/>
</dbReference>
<comment type="cofactor">
    <cofactor evidence="7">
        <name>Mg(2+)</name>
        <dbReference type="ChEBI" id="CHEBI:18420"/>
    </cofactor>
</comment>
<evidence type="ECO:0000259" key="9">
    <source>
        <dbReference type="Pfam" id="PF01225"/>
    </source>
</evidence>
<evidence type="ECO:0000256" key="3">
    <source>
        <dbReference type="ARBA" id="ARBA00022960"/>
    </source>
</evidence>
<dbReference type="NCBIfam" id="NF001126">
    <property type="entry name" value="PRK00139.1-4"/>
    <property type="match status" value="1"/>
</dbReference>
<comment type="similarity">
    <text evidence="1 7">Belongs to the MurCDEF family. MurE subfamily.</text>
</comment>
<dbReference type="InterPro" id="IPR000713">
    <property type="entry name" value="Mur_ligase_N"/>
</dbReference>
<dbReference type="Proteomes" id="UP000594468">
    <property type="component" value="Chromosome"/>
</dbReference>
<feature type="domain" description="Mur ligase N-terminal catalytic" evidence="9">
    <location>
        <begin position="34"/>
        <end position="99"/>
    </location>
</feature>
<dbReference type="PANTHER" id="PTHR23135:SF4">
    <property type="entry name" value="UDP-N-ACETYLMURAMOYL-L-ALANYL-D-GLUTAMATE--2,6-DIAMINOPIMELATE LIGASE MURE HOMOLOG, CHLOROPLASTIC"/>
    <property type="match status" value="1"/>
</dbReference>
<dbReference type="Gene3D" id="3.40.1390.10">
    <property type="entry name" value="MurE/MurF, N-terminal domain"/>
    <property type="match status" value="1"/>
</dbReference>
<dbReference type="EMBL" id="CP062983">
    <property type="protein sequence ID" value="QPC81897.1"/>
    <property type="molecule type" value="Genomic_DNA"/>
</dbReference>
<dbReference type="RefSeq" id="WP_195169968.1">
    <property type="nucleotide sequence ID" value="NZ_CP062983.1"/>
</dbReference>
<evidence type="ECO:0000259" key="10">
    <source>
        <dbReference type="Pfam" id="PF02875"/>
    </source>
</evidence>
<dbReference type="HAMAP" id="MF_00208">
    <property type="entry name" value="MurE"/>
    <property type="match status" value="1"/>
</dbReference>
<evidence type="ECO:0000256" key="7">
    <source>
        <dbReference type="HAMAP-Rule" id="MF_00208"/>
    </source>
</evidence>
<dbReference type="Pfam" id="PF01225">
    <property type="entry name" value="Mur_ligase"/>
    <property type="match status" value="1"/>
</dbReference>
<dbReference type="GO" id="GO:0009252">
    <property type="term" value="P:peptidoglycan biosynthetic process"/>
    <property type="evidence" value="ECO:0007669"/>
    <property type="project" value="UniProtKB-UniRule"/>
</dbReference>
<dbReference type="GO" id="GO:0000287">
    <property type="term" value="F:magnesium ion binding"/>
    <property type="evidence" value="ECO:0007669"/>
    <property type="project" value="UniProtKB-UniRule"/>
</dbReference>
<feature type="modified residue" description="N6-carboxylysine" evidence="7">
    <location>
        <position position="226"/>
    </location>
</feature>
<keyword evidence="3 7" id="KW-0133">Cell shape</keyword>
<dbReference type="GO" id="GO:0008360">
    <property type="term" value="P:regulation of cell shape"/>
    <property type="evidence" value="ECO:0007669"/>
    <property type="project" value="UniProtKB-KW"/>
</dbReference>
<sequence>MITLQQLIQSLPTAPIHMNQQDLETPVTAPVTEDNRLIEPGGVFVARQGLSVDGHHFIPDAIARGAAAIVGEQALQNLGVPYIRVADAQQATGYLAAAYHGFPSRGLIVVGITGTDGKTTTSHILHQILKQATGGKAGFISTIAADLGDHSEETGLHVTTPSAPQVQAYLAQMRRAGLTHVVLEMTSHGLAQGRLNGVEMDVAVMTNVTHEHLDFHGSWEAYRAAKGRLFEMLGHSQRKGAQPKVAVINKDDPSFDYFASFTADRVMSYGIENAADLQARAIEYAADGTRFMVADDAYQMQLVGAFNVYNALAALSAARGLGVSNVDSAAGLAQVEMISGRMERIDEGQDFLALVDFAHTPNALRRALDAGREMVEQGGRLIAVFGSAGLRDVEKRRMMAEVSAQLADFTILTAEDPRTESLDAILQMMADGCNSQGGVEGETFIRVPDRGKALYQACQMAQMGDVVMACGKGHEQSMCFGTTEFPWDDRQALRAALRGAPLQTLPTASSL</sequence>
<keyword evidence="13" id="KW-1185">Reference proteome</keyword>
<dbReference type="InterPro" id="IPR035911">
    <property type="entry name" value="MurE/MurF_N"/>
</dbReference>
<feature type="binding site" evidence="7">
    <location>
        <position position="194"/>
    </location>
    <ligand>
        <name>UDP-N-acetyl-alpha-D-muramoyl-L-alanyl-D-glutamate</name>
        <dbReference type="ChEBI" id="CHEBI:83900"/>
    </ligand>
</feature>
<dbReference type="GO" id="GO:0005524">
    <property type="term" value="F:ATP binding"/>
    <property type="evidence" value="ECO:0007669"/>
    <property type="project" value="UniProtKB-UniRule"/>
</dbReference>
<reference evidence="12 13" key="1">
    <citation type="submission" date="2020-02" db="EMBL/GenBank/DDBJ databases">
        <authorList>
            <person name="Zheng R.K."/>
            <person name="Sun C.M."/>
        </authorList>
    </citation>
    <scope>NUCLEOTIDE SEQUENCE [LARGE SCALE GENOMIC DNA]</scope>
    <source>
        <strain evidence="13">rifampicinis</strain>
    </source>
</reference>
<keyword evidence="7" id="KW-0067">ATP-binding</keyword>
<dbReference type="InterPro" id="IPR013221">
    <property type="entry name" value="Mur_ligase_cen"/>
</dbReference>
<dbReference type="SUPFAM" id="SSF53244">
    <property type="entry name" value="MurD-like peptide ligases, peptide-binding domain"/>
    <property type="match status" value="1"/>
</dbReference>
<dbReference type="InterPro" id="IPR005761">
    <property type="entry name" value="UDP-N-AcMur-Glu-dNH2Pim_ligase"/>
</dbReference>
<feature type="binding site" evidence="7">
    <location>
        <position position="186"/>
    </location>
    <ligand>
        <name>UDP-N-acetyl-alpha-D-muramoyl-L-alanyl-D-glutamate</name>
        <dbReference type="ChEBI" id="CHEBI:83900"/>
    </ligand>
</feature>
<feature type="binding site" evidence="7">
    <location>
        <position position="192"/>
    </location>
    <ligand>
        <name>UDP-N-acetyl-alpha-D-muramoyl-L-alanyl-D-glutamate</name>
        <dbReference type="ChEBI" id="CHEBI:83900"/>
    </ligand>
</feature>
<dbReference type="GO" id="GO:0005737">
    <property type="term" value="C:cytoplasm"/>
    <property type="evidence" value="ECO:0007669"/>
    <property type="project" value="UniProtKB-SubCell"/>
</dbReference>
<organism evidence="12 13">
    <name type="scientific">Phototrophicus methaneseepsis</name>
    <dbReference type="NCBI Taxonomy" id="2710758"/>
    <lineage>
        <taxon>Bacteria</taxon>
        <taxon>Bacillati</taxon>
        <taxon>Chloroflexota</taxon>
        <taxon>Candidatus Thermofontia</taxon>
        <taxon>Phototrophicales</taxon>
        <taxon>Phototrophicaceae</taxon>
        <taxon>Phototrophicus</taxon>
    </lineage>
</organism>
<evidence type="ECO:0000256" key="1">
    <source>
        <dbReference type="ARBA" id="ARBA00005898"/>
    </source>
</evidence>
<dbReference type="Gene3D" id="3.90.190.20">
    <property type="entry name" value="Mur ligase, C-terminal domain"/>
    <property type="match status" value="1"/>
</dbReference>
<dbReference type="UniPathway" id="UPA00219"/>
<evidence type="ECO:0000256" key="2">
    <source>
        <dbReference type="ARBA" id="ARBA00022618"/>
    </source>
</evidence>
<keyword evidence="7" id="KW-0460">Magnesium</keyword>
<protein>
    <recommendedName>
        <fullName evidence="7">UDP-N-acetylmuramyl-tripeptide synthetase</fullName>
        <ecNumber evidence="7">6.3.2.-</ecNumber>
    </recommendedName>
    <alternativeName>
        <fullName evidence="7">UDP-MurNAc-tripeptide synthetase</fullName>
    </alternativeName>
</protein>
<dbReference type="GO" id="GO:0051301">
    <property type="term" value="P:cell division"/>
    <property type="evidence" value="ECO:0007669"/>
    <property type="project" value="UniProtKB-KW"/>
</dbReference>
<evidence type="ECO:0000256" key="4">
    <source>
        <dbReference type="ARBA" id="ARBA00022984"/>
    </source>
</evidence>
<keyword evidence="7" id="KW-0547">Nucleotide-binding</keyword>
<dbReference type="InterPro" id="IPR036615">
    <property type="entry name" value="Mur_ligase_C_dom_sf"/>
</dbReference>
<feature type="domain" description="Mur ligase central" evidence="11">
    <location>
        <begin position="112"/>
        <end position="318"/>
    </location>
</feature>
<evidence type="ECO:0000313" key="12">
    <source>
        <dbReference type="EMBL" id="QPC81897.1"/>
    </source>
</evidence>
<keyword evidence="7 12" id="KW-0436">Ligase</keyword>
<comment type="PTM">
    <text evidence="7">Carboxylation is probably crucial for Mg(2+) binding and, consequently, for the gamma-phosphate positioning of ATP.</text>
</comment>
<dbReference type="PANTHER" id="PTHR23135">
    <property type="entry name" value="MUR LIGASE FAMILY MEMBER"/>
    <property type="match status" value="1"/>
</dbReference>
<comment type="function">
    <text evidence="7">Catalyzes the addition of an amino acid to the nucleotide precursor UDP-N-acetylmuramoyl-L-alanyl-D-glutamate (UMAG) in the biosynthesis of bacterial cell-wall peptidoglycan.</text>
</comment>
<comment type="pathway">
    <text evidence="7 8">Cell wall biogenesis; peptidoglycan biosynthesis.</text>
</comment>
<comment type="caution">
    <text evidence="7">Lacks conserved residue(s) required for the propagation of feature annotation.</text>
</comment>
<dbReference type="KEGG" id="pmet:G4Y79_19735"/>